<feature type="transmembrane region" description="Helical" evidence="1">
    <location>
        <begin position="36"/>
        <end position="55"/>
    </location>
</feature>
<reference evidence="2 3" key="1">
    <citation type="journal article" date="2016" name="Nat. Commun.">
        <title>Thousands of microbial genomes shed light on interconnected biogeochemical processes in an aquifer system.</title>
        <authorList>
            <person name="Anantharaman K."/>
            <person name="Brown C.T."/>
            <person name="Hug L.A."/>
            <person name="Sharon I."/>
            <person name="Castelle C.J."/>
            <person name="Probst A.J."/>
            <person name="Thomas B.C."/>
            <person name="Singh A."/>
            <person name="Wilkins M.J."/>
            <person name="Karaoz U."/>
            <person name="Brodie E.L."/>
            <person name="Williams K.H."/>
            <person name="Hubbard S.S."/>
            <person name="Banfield J.F."/>
        </authorList>
    </citation>
    <scope>NUCLEOTIDE SEQUENCE [LARGE SCALE GENOMIC DNA]</scope>
</reference>
<keyword evidence="1" id="KW-1133">Transmembrane helix</keyword>
<keyword evidence="1" id="KW-0472">Membrane</keyword>
<name>A0A1F8GU53_9BACT</name>
<organism evidence="2 3">
    <name type="scientific">Candidatus Yanofskybacteria bacterium RIFCSPLOWO2_01_FULL_49_25</name>
    <dbReference type="NCBI Taxonomy" id="1802701"/>
    <lineage>
        <taxon>Bacteria</taxon>
        <taxon>Candidatus Yanofskyibacteriota</taxon>
    </lineage>
</organism>
<dbReference type="STRING" id="1802701.A3A33_03525"/>
<accession>A0A1F8GU53</accession>
<dbReference type="EMBL" id="MGKP01000012">
    <property type="protein sequence ID" value="OGN28821.1"/>
    <property type="molecule type" value="Genomic_DNA"/>
</dbReference>
<sequence>MPKIHSERDDFRHPVLLTSFLVIEEGVVAVWENRRIIAEFVLTLAACAFFIDYSVGWQNYLLALVWVLGGMTLGVAVLLIGAWLGEDEEEPSTLKKTLLVPVGCVAFVGFCLLAAFRGLEGRPLFDKD</sequence>
<evidence type="ECO:0000313" key="2">
    <source>
        <dbReference type="EMBL" id="OGN28821.1"/>
    </source>
</evidence>
<evidence type="ECO:0000256" key="1">
    <source>
        <dbReference type="SAM" id="Phobius"/>
    </source>
</evidence>
<comment type="caution">
    <text evidence="2">The sequence shown here is derived from an EMBL/GenBank/DDBJ whole genome shotgun (WGS) entry which is preliminary data.</text>
</comment>
<feature type="transmembrane region" description="Helical" evidence="1">
    <location>
        <begin position="97"/>
        <end position="119"/>
    </location>
</feature>
<evidence type="ECO:0000313" key="3">
    <source>
        <dbReference type="Proteomes" id="UP000179047"/>
    </source>
</evidence>
<gene>
    <name evidence="2" type="ORF">A3A33_03525</name>
</gene>
<proteinExistence type="predicted"/>
<dbReference type="Proteomes" id="UP000179047">
    <property type="component" value="Unassembled WGS sequence"/>
</dbReference>
<protein>
    <submittedName>
        <fullName evidence="2">Uncharacterized protein</fullName>
    </submittedName>
</protein>
<dbReference type="AlphaFoldDB" id="A0A1F8GU53"/>
<feature type="transmembrane region" description="Helical" evidence="1">
    <location>
        <begin position="61"/>
        <end position="85"/>
    </location>
</feature>
<keyword evidence="1" id="KW-0812">Transmembrane</keyword>